<reference evidence="2 3" key="1">
    <citation type="submission" date="2019-02" db="EMBL/GenBank/DDBJ databases">
        <title>Genome sequencing of the rare red list fungi Hericium alpestre (H. flagellum).</title>
        <authorList>
            <person name="Buettner E."/>
            <person name="Kellner H."/>
        </authorList>
    </citation>
    <scope>NUCLEOTIDE SEQUENCE [LARGE SCALE GENOMIC DNA]</scope>
    <source>
        <strain evidence="2 3">DSM 108284</strain>
    </source>
</reference>
<comment type="caution">
    <text evidence="2">The sequence shown here is derived from an EMBL/GenBank/DDBJ whole genome shotgun (WGS) entry which is preliminary data.</text>
</comment>
<proteinExistence type="predicted"/>
<feature type="signal peptide" evidence="1">
    <location>
        <begin position="1"/>
        <end position="24"/>
    </location>
</feature>
<dbReference type="Proteomes" id="UP000298061">
    <property type="component" value="Unassembled WGS sequence"/>
</dbReference>
<gene>
    <name evidence="2" type="ORF">EWM64_g9533</name>
</gene>
<accession>A0A4Y9ZJW7</accession>
<organism evidence="2 3">
    <name type="scientific">Hericium alpestre</name>
    <dbReference type="NCBI Taxonomy" id="135208"/>
    <lineage>
        <taxon>Eukaryota</taxon>
        <taxon>Fungi</taxon>
        <taxon>Dikarya</taxon>
        <taxon>Basidiomycota</taxon>
        <taxon>Agaricomycotina</taxon>
        <taxon>Agaricomycetes</taxon>
        <taxon>Russulales</taxon>
        <taxon>Hericiaceae</taxon>
        <taxon>Hericium</taxon>
    </lineage>
</organism>
<dbReference type="OrthoDB" id="6039950at2759"/>
<dbReference type="AlphaFoldDB" id="A0A4Y9ZJW7"/>
<sequence length="305" mass="32989">MLPAFASADALLFFPAWLHVYHLAQSIFSPAAHVPRPERADVTQFVKFDLKSVFDIKAAASGPNDTRADFDGSGRSYPVELLPNAATYSYNGIEFDLPPFHDTSSKDTVCSAGQTLTIPNGGGRFQSFNALGAAIWPAGSGPSPMISNVMLNFDDNTSEDMTIIIAPWFSSGSVFTGPIYVPYHYANKTLDYNLTIDTNNTHVHYSTSSIRSDKNLTSIALPPPGSNINFFSITLLSADASIENTSTASPVLNVQAVRSTTKWFDNSTAAGAGAQIIEVTINNLFLSRCTLRNCKDAEPDLLFKL</sequence>
<dbReference type="EMBL" id="SFCI01002056">
    <property type="protein sequence ID" value="TFY74480.1"/>
    <property type="molecule type" value="Genomic_DNA"/>
</dbReference>
<keyword evidence="3" id="KW-1185">Reference proteome</keyword>
<keyword evidence="1" id="KW-0732">Signal</keyword>
<protein>
    <submittedName>
        <fullName evidence="2">Uncharacterized protein</fullName>
    </submittedName>
</protein>
<evidence type="ECO:0000256" key="1">
    <source>
        <dbReference type="SAM" id="SignalP"/>
    </source>
</evidence>
<evidence type="ECO:0000313" key="3">
    <source>
        <dbReference type="Proteomes" id="UP000298061"/>
    </source>
</evidence>
<name>A0A4Y9ZJW7_9AGAM</name>
<feature type="chain" id="PRO_5021473239" evidence="1">
    <location>
        <begin position="25"/>
        <end position="305"/>
    </location>
</feature>
<evidence type="ECO:0000313" key="2">
    <source>
        <dbReference type="EMBL" id="TFY74480.1"/>
    </source>
</evidence>
<dbReference type="STRING" id="135208.A0A4Y9ZJW7"/>